<dbReference type="Pfam" id="PF13992">
    <property type="entry name" value="YecR"/>
    <property type="match status" value="1"/>
</dbReference>
<keyword evidence="4" id="KW-1185">Reference proteome</keyword>
<evidence type="ECO:0000313" key="3">
    <source>
        <dbReference type="Proteomes" id="UP000502006"/>
    </source>
</evidence>
<dbReference type="AlphaFoldDB" id="A0AAE7DRL6"/>
<evidence type="ECO:0008006" key="5">
    <source>
        <dbReference type="Google" id="ProtNLM"/>
    </source>
</evidence>
<evidence type="ECO:0000313" key="2">
    <source>
        <dbReference type="EMBL" id="QJT39173.1"/>
    </source>
</evidence>
<dbReference type="Proteomes" id="UP000502006">
    <property type="component" value="Chromosome"/>
</dbReference>
<gene>
    <name evidence="1" type="ORF">E4186_18360</name>
    <name evidence="2" type="ORF">E4188_12115</name>
</gene>
<dbReference type="EMBL" id="CP038444">
    <property type="protein sequence ID" value="QJT31935.1"/>
    <property type="molecule type" value="Genomic_DNA"/>
</dbReference>
<dbReference type="EMBL" id="CP038448">
    <property type="protein sequence ID" value="QJT39173.1"/>
    <property type="molecule type" value="Genomic_DNA"/>
</dbReference>
<proteinExistence type="predicted"/>
<dbReference type="PROSITE" id="PS51257">
    <property type="entry name" value="PROKAR_LIPOPROTEIN"/>
    <property type="match status" value="1"/>
</dbReference>
<dbReference type="InterPro" id="IPR025731">
    <property type="entry name" value="YecR-like"/>
</dbReference>
<accession>A0AAE7DRL6</accession>
<evidence type="ECO:0000313" key="4">
    <source>
        <dbReference type="Proteomes" id="UP000502657"/>
    </source>
</evidence>
<name>A0AAE7DRL6_AERME</name>
<dbReference type="RefSeq" id="WP_082030043.1">
    <property type="nucleotide sequence ID" value="NZ_CAWMGL010000115.1"/>
</dbReference>
<sequence>MKKTTISLAFISILLGGCSTTKDWSATGGSKADGVIRLSYEFGQFELPQVSEEQAILLAARRCAVWGYTHAEAFGGMTKQCNMPDGFGGCSNWIVTKEYQCTGSTAQ</sequence>
<protein>
    <recommendedName>
        <fullName evidence="5">YecR-like lipoprotein</fullName>
    </recommendedName>
</protein>
<reference evidence="3 4" key="1">
    <citation type="submission" date="2019-03" db="EMBL/GenBank/DDBJ databases">
        <title>Novel transposon Tn6433 accelerates the dissemination of tet(E) in Aeromonas from aerobic biofilm under oxytetracycline stress.</title>
        <authorList>
            <person name="Shi Y."/>
            <person name="Tian Z."/>
            <person name="Zhang Y."/>
            <person name="Zhang H."/>
            <person name="Yang M."/>
        </authorList>
    </citation>
    <scope>NUCLEOTIDE SEQUENCE [LARGE SCALE GENOMIC DNA]</scope>
    <source>
        <strain evidence="2 4">R50-22</strain>
        <strain evidence="1 3">T5-8</strain>
    </source>
</reference>
<evidence type="ECO:0000313" key="1">
    <source>
        <dbReference type="EMBL" id="QJT31935.1"/>
    </source>
</evidence>
<organism evidence="1 3">
    <name type="scientific">Aeromonas media</name>
    <dbReference type="NCBI Taxonomy" id="651"/>
    <lineage>
        <taxon>Bacteria</taxon>
        <taxon>Pseudomonadati</taxon>
        <taxon>Pseudomonadota</taxon>
        <taxon>Gammaproteobacteria</taxon>
        <taxon>Aeromonadales</taxon>
        <taxon>Aeromonadaceae</taxon>
        <taxon>Aeromonas</taxon>
    </lineage>
</organism>
<dbReference type="Proteomes" id="UP000502657">
    <property type="component" value="Chromosome"/>
</dbReference>